<comment type="caution">
    <text evidence="1">The sequence shown here is derived from an EMBL/GenBank/DDBJ whole genome shotgun (WGS) entry which is preliminary data.</text>
</comment>
<reference evidence="1 2" key="1">
    <citation type="journal article" date="2018" name="Sci. Data">
        <title>The draft genome sequence of cork oak.</title>
        <authorList>
            <person name="Ramos A.M."/>
            <person name="Usie A."/>
            <person name="Barbosa P."/>
            <person name="Barros P.M."/>
            <person name="Capote T."/>
            <person name="Chaves I."/>
            <person name="Simoes F."/>
            <person name="Abreu I."/>
            <person name="Carrasquinho I."/>
            <person name="Faro C."/>
            <person name="Guimaraes J.B."/>
            <person name="Mendonca D."/>
            <person name="Nobrega F."/>
            <person name="Rodrigues L."/>
            <person name="Saibo N.J.M."/>
            <person name="Varela M.C."/>
            <person name="Egas C."/>
            <person name="Matos J."/>
            <person name="Miguel C.M."/>
            <person name="Oliveira M.M."/>
            <person name="Ricardo C.P."/>
            <person name="Goncalves S."/>
        </authorList>
    </citation>
    <scope>NUCLEOTIDE SEQUENCE [LARGE SCALE GENOMIC DNA]</scope>
    <source>
        <strain evidence="2">cv. HL8</strain>
    </source>
</reference>
<accession>A0AAW0KIE7</accession>
<dbReference type="Proteomes" id="UP000237347">
    <property type="component" value="Unassembled WGS sequence"/>
</dbReference>
<name>A0AAW0KIE7_QUESU</name>
<gene>
    <name evidence="1" type="ORF">CFP56_019382</name>
</gene>
<protein>
    <submittedName>
        <fullName evidence="1">Uncharacterized protein</fullName>
    </submittedName>
</protein>
<evidence type="ECO:0000313" key="1">
    <source>
        <dbReference type="EMBL" id="KAK7838632.1"/>
    </source>
</evidence>
<evidence type="ECO:0000313" key="2">
    <source>
        <dbReference type="Proteomes" id="UP000237347"/>
    </source>
</evidence>
<proteinExistence type="predicted"/>
<dbReference type="EMBL" id="PKMF04000302">
    <property type="protein sequence ID" value="KAK7838632.1"/>
    <property type="molecule type" value="Genomic_DNA"/>
</dbReference>
<sequence length="8" mass="925">MGNLYGRD</sequence>
<organism evidence="1 2">
    <name type="scientific">Quercus suber</name>
    <name type="common">Cork oak</name>
    <dbReference type="NCBI Taxonomy" id="58331"/>
    <lineage>
        <taxon>Eukaryota</taxon>
        <taxon>Viridiplantae</taxon>
        <taxon>Streptophyta</taxon>
        <taxon>Embryophyta</taxon>
        <taxon>Tracheophyta</taxon>
        <taxon>Spermatophyta</taxon>
        <taxon>Magnoliopsida</taxon>
        <taxon>eudicotyledons</taxon>
        <taxon>Gunneridae</taxon>
        <taxon>Pentapetalae</taxon>
        <taxon>rosids</taxon>
        <taxon>fabids</taxon>
        <taxon>Fagales</taxon>
        <taxon>Fagaceae</taxon>
        <taxon>Quercus</taxon>
    </lineage>
</organism>
<keyword evidence="2" id="KW-1185">Reference proteome</keyword>